<dbReference type="HOGENOM" id="CLU_089580_1_2_9"/>
<dbReference type="InterPro" id="IPR006674">
    <property type="entry name" value="HD_domain"/>
</dbReference>
<evidence type="ECO:0000256" key="4">
    <source>
        <dbReference type="ARBA" id="ARBA00022801"/>
    </source>
</evidence>
<dbReference type="EMBL" id="CP007452">
    <property type="protein sequence ID" value="AHM56463.1"/>
    <property type="molecule type" value="Genomic_DNA"/>
</dbReference>
<dbReference type="KEGG" id="eac:EAL2_c11670"/>
<dbReference type="Proteomes" id="UP000019591">
    <property type="component" value="Chromosome"/>
</dbReference>
<keyword evidence="3" id="KW-0547">Nucleotide-binding</keyword>
<dbReference type="InterPro" id="IPR006675">
    <property type="entry name" value="HDIG_dom"/>
</dbReference>
<dbReference type="GO" id="GO:0008803">
    <property type="term" value="F:bis(5'-nucleosyl)-tetraphosphatase (symmetrical) activity"/>
    <property type="evidence" value="ECO:0007669"/>
    <property type="project" value="UniProtKB-EC"/>
</dbReference>
<keyword evidence="4 8" id="KW-0378">Hydrolase</keyword>
<keyword evidence="9" id="KW-1185">Reference proteome</keyword>
<evidence type="ECO:0000256" key="3">
    <source>
        <dbReference type="ARBA" id="ARBA00022741"/>
    </source>
</evidence>
<evidence type="ECO:0000313" key="9">
    <source>
        <dbReference type="Proteomes" id="UP000019591"/>
    </source>
</evidence>
<dbReference type="Gene3D" id="1.10.3210.10">
    <property type="entry name" value="Hypothetical protein af1432"/>
    <property type="match status" value="1"/>
</dbReference>
<reference evidence="8 9" key="1">
    <citation type="journal article" date="2014" name="Genome Announc.">
        <title>Complete Genome Sequence of Amino Acid-Utilizing Eubacterium acidaminophilum al-2 (DSM 3953).</title>
        <authorList>
            <person name="Poehlein A."/>
            <person name="Andreesen J.R."/>
            <person name="Daniel R."/>
        </authorList>
    </citation>
    <scope>NUCLEOTIDE SEQUENCE [LARGE SCALE GENOMIC DNA]</scope>
    <source>
        <strain evidence="8 9">DSM 3953</strain>
    </source>
</reference>
<dbReference type="EC" id="3.6.1.41" evidence="1"/>
<gene>
    <name evidence="8" type="ORF">EAL2_c11670</name>
</gene>
<accession>W8TF56</accession>
<dbReference type="AlphaFoldDB" id="W8TF56"/>
<dbReference type="SUPFAM" id="SSF109604">
    <property type="entry name" value="HD-domain/PDEase-like"/>
    <property type="match status" value="1"/>
</dbReference>
<evidence type="ECO:0000259" key="7">
    <source>
        <dbReference type="PROSITE" id="PS51831"/>
    </source>
</evidence>
<dbReference type="NCBIfam" id="TIGR00277">
    <property type="entry name" value="HDIG"/>
    <property type="match status" value="1"/>
</dbReference>
<dbReference type="SMART" id="SM00471">
    <property type="entry name" value="HDc"/>
    <property type="match status" value="1"/>
</dbReference>
<dbReference type="InterPro" id="IPR051094">
    <property type="entry name" value="Diverse_Catalytic_Enzymes"/>
</dbReference>
<comment type="catalytic activity">
    <reaction evidence="6">
        <text>P(1),P(4)-bis(5'-adenosyl) tetraphosphate + H2O = 2 ADP + 2 H(+)</text>
        <dbReference type="Rhea" id="RHEA:24252"/>
        <dbReference type="ChEBI" id="CHEBI:15377"/>
        <dbReference type="ChEBI" id="CHEBI:15378"/>
        <dbReference type="ChEBI" id="CHEBI:58141"/>
        <dbReference type="ChEBI" id="CHEBI:456216"/>
        <dbReference type="EC" id="3.6.1.41"/>
    </reaction>
</comment>
<evidence type="ECO:0000256" key="2">
    <source>
        <dbReference type="ARBA" id="ARBA00022723"/>
    </source>
</evidence>
<dbReference type="STRING" id="1286171.EAL2_c11670"/>
<dbReference type="eggNOG" id="COG1713">
    <property type="taxonomic scope" value="Bacteria"/>
</dbReference>
<dbReference type="GO" id="GO:0046872">
    <property type="term" value="F:metal ion binding"/>
    <property type="evidence" value="ECO:0007669"/>
    <property type="project" value="UniProtKB-KW"/>
</dbReference>
<evidence type="ECO:0000313" key="8">
    <source>
        <dbReference type="EMBL" id="AHM56463.1"/>
    </source>
</evidence>
<feature type="domain" description="HD" evidence="7">
    <location>
        <begin position="18"/>
        <end position="133"/>
    </location>
</feature>
<evidence type="ECO:0000256" key="1">
    <source>
        <dbReference type="ARBA" id="ARBA00012506"/>
    </source>
</evidence>
<dbReference type="InterPro" id="IPR005249">
    <property type="entry name" value="YqeK"/>
</dbReference>
<dbReference type="InterPro" id="IPR003607">
    <property type="entry name" value="HD/PDEase_dom"/>
</dbReference>
<evidence type="ECO:0000256" key="6">
    <source>
        <dbReference type="ARBA" id="ARBA00049417"/>
    </source>
</evidence>
<dbReference type="CDD" id="cd00077">
    <property type="entry name" value="HDc"/>
    <property type="match status" value="1"/>
</dbReference>
<dbReference type="NCBIfam" id="TIGR00488">
    <property type="entry name" value="bis(5'-nucleosyl)-tetraphosphatase (symmetrical) YqeK"/>
    <property type="match status" value="1"/>
</dbReference>
<dbReference type="Pfam" id="PF01966">
    <property type="entry name" value="HD"/>
    <property type="match status" value="1"/>
</dbReference>
<dbReference type="PANTHER" id="PTHR35795:SF1">
    <property type="entry name" value="BIS(5'-NUCLEOSYL)-TETRAPHOSPHATASE, SYMMETRICAL"/>
    <property type="match status" value="1"/>
</dbReference>
<dbReference type="GO" id="GO:0000166">
    <property type="term" value="F:nucleotide binding"/>
    <property type="evidence" value="ECO:0007669"/>
    <property type="project" value="UniProtKB-KW"/>
</dbReference>
<keyword evidence="2" id="KW-0479">Metal-binding</keyword>
<dbReference type="PATRIC" id="fig|1286171.3.peg.1115"/>
<name>W8TF56_PEPAC</name>
<sequence>MNICDMSEKLKGMLSHKRYKHTMGVLSVARRLAERYNADLEKVELSALLHDCGKDMDSAEMHEYVSRNDIKLDDIEARQLELAHGAVGAYLAMTEFGVADSEVLSAIRFHTTGKIDMTNVEKIVYLADFIEEGRKYPGVQTLRELSFEDLDSAILLSFDNTIRHVISQKKILHTRTVEARNFILEQMENMRGAK</sequence>
<organism evidence="8 9">
    <name type="scientific">Peptoclostridium acidaminophilum DSM 3953</name>
    <dbReference type="NCBI Taxonomy" id="1286171"/>
    <lineage>
        <taxon>Bacteria</taxon>
        <taxon>Bacillati</taxon>
        <taxon>Bacillota</taxon>
        <taxon>Clostridia</taxon>
        <taxon>Peptostreptococcales</taxon>
        <taxon>Peptoclostridiaceae</taxon>
        <taxon>Peptoclostridium</taxon>
    </lineage>
</organism>
<dbReference type="PROSITE" id="PS51831">
    <property type="entry name" value="HD"/>
    <property type="match status" value="1"/>
</dbReference>
<dbReference type="PANTHER" id="PTHR35795">
    <property type="entry name" value="SLR1885 PROTEIN"/>
    <property type="match status" value="1"/>
</dbReference>
<protein>
    <recommendedName>
        <fullName evidence="1">bis(5'-nucleosyl)-tetraphosphatase (symmetrical)</fullName>
        <ecNumber evidence="1">3.6.1.41</ecNumber>
    </recommendedName>
</protein>
<proteinExistence type="predicted"/>
<evidence type="ECO:0000256" key="5">
    <source>
        <dbReference type="ARBA" id="ARBA00023004"/>
    </source>
</evidence>
<keyword evidence="5" id="KW-0408">Iron</keyword>